<keyword evidence="12" id="KW-1185">Reference proteome</keyword>
<keyword evidence="5 8" id="KW-0804">Transcription</keyword>
<dbReference type="GO" id="GO:0000439">
    <property type="term" value="C:transcription factor TFIIH core complex"/>
    <property type="evidence" value="ECO:0007669"/>
    <property type="project" value="InterPro"/>
</dbReference>
<dbReference type="GO" id="GO:0001671">
    <property type="term" value="F:ATPase activator activity"/>
    <property type="evidence" value="ECO:0007669"/>
    <property type="project" value="InterPro"/>
</dbReference>
<protein>
    <recommendedName>
        <fullName evidence="8">General transcription factor IIH subunit 4</fullName>
    </recommendedName>
</protein>
<comment type="subcellular location">
    <subcellularLocation>
        <location evidence="1 8">Nucleus</location>
    </subcellularLocation>
</comment>
<evidence type="ECO:0000313" key="12">
    <source>
        <dbReference type="Proteomes" id="UP000332933"/>
    </source>
</evidence>
<dbReference type="Gene3D" id="3.30.70.2610">
    <property type="match status" value="1"/>
</dbReference>
<evidence type="ECO:0000256" key="8">
    <source>
        <dbReference type="RuleBase" id="RU364024"/>
    </source>
</evidence>
<accession>A0A485KU14</accession>
<evidence type="ECO:0000256" key="1">
    <source>
        <dbReference type="ARBA" id="ARBA00004123"/>
    </source>
</evidence>
<dbReference type="PANTHER" id="PTHR13152:SF0">
    <property type="entry name" value="GENERAL TRANSCRIPTION FACTOR IIH SUBUNIT 4"/>
    <property type="match status" value="1"/>
</dbReference>
<evidence type="ECO:0000259" key="9">
    <source>
        <dbReference type="Pfam" id="PF18307"/>
    </source>
</evidence>
<evidence type="ECO:0000256" key="6">
    <source>
        <dbReference type="ARBA" id="ARBA00023204"/>
    </source>
</evidence>
<comment type="function">
    <text evidence="8">Component of the general transcription and DNA repair factor IIH (TFIIH) core complex which is involved in general and transcription-coupled nucleotide excision repair (NER) of damaged DNA.</text>
</comment>
<sequence>MNAFEFLATLPAASVDRLYQDAWACQAVFQSMEPLGQQIVMRLLFTSQVSYSQESLLEWVQEPAQQKMIHAIEKLSHLRVLRVVKGQREFVLNPVFQEQLKKALSSLGGSPWEAGRQKLAAEPPISALDLEQYARKRWDAVLHFMVGSTAVPAPPPTVIGILEHTRLMQPSSSDARALHITDTGYEFMLKDVHAQTWIFVLEYIKDIDRRGILSAEEMLQFLFQMSYCRMNEYYAIGDLTRNQQQLLGDLVELGLLFRKGTKATRFYTTSLAVNLIFGGVLGQTRTSISMVQSLEQVHSASGQQLTKGAVPRPVAVAAHLLIVVETNFKVYAYTESTLHIAMLSVFVDIVARLPNLAVGYLTRESIRSALIHGISAEQIYDFLMQHAHPKMLANSPVIPENIADQLYLWQRERNRIKFDAGELLDGFVTTEDFDTVVNYAQDLDVLLWHDAIHLRLVVSKAGGAAVRQFMKNQ</sequence>
<dbReference type="InterPro" id="IPR004598">
    <property type="entry name" value="TFIIH_p52/Tfb2"/>
</dbReference>
<dbReference type="InterPro" id="IPR040662">
    <property type="entry name" value="Tfb2_C"/>
</dbReference>
<evidence type="ECO:0000256" key="5">
    <source>
        <dbReference type="ARBA" id="ARBA00023163"/>
    </source>
</evidence>
<organism evidence="11 12">
    <name type="scientific">Aphanomyces stellatus</name>
    <dbReference type="NCBI Taxonomy" id="120398"/>
    <lineage>
        <taxon>Eukaryota</taxon>
        <taxon>Sar</taxon>
        <taxon>Stramenopiles</taxon>
        <taxon>Oomycota</taxon>
        <taxon>Saprolegniomycetes</taxon>
        <taxon>Saprolegniales</taxon>
        <taxon>Verrucalvaceae</taxon>
        <taxon>Aphanomyces</taxon>
    </lineage>
</organism>
<reference evidence="11 12" key="1">
    <citation type="submission" date="2019-03" db="EMBL/GenBank/DDBJ databases">
        <authorList>
            <person name="Gaulin E."/>
            <person name="Dumas B."/>
        </authorList>
    </citation>
    <scope>NUCLEOTIDE SEQUENCE [LARGE SCALE GENOMIC DNA]</scope>
    <source>
        <strain evidence="11">CBS 568.67</strain>
    </source>
</reference>
<dbReference type="NCBIfam" id="TIGR00625">
    <property type="entry name" value="tfb2"/>
    <property type="match status" value="1"/>
</dbReference>
<gene>
    <name evidence="11" type="primary">Aste57867_11143</name>
    <name evidence="10" type="ORF">As57867_011101</name>
    <name evidence="11" type="ORF">ASTE57867_11143</name>
</gene>
<feature type="domain" description="Transcription factor Tfb2 C-terminal" evidence="9">
    <location>
        <begin position="404"/>
        <end position="471"/>
    </location>
</feature>
<comment type="similarity">
    <text evidence="2 8">Belongs to the TFB2 family.</text>
</comment>
<name>A0A485KU14_9STRA</name>
<evidence type="ECO:0000256" key="7">
    <source>
        <dbReference type="ARBA" id="ARBA00023242"/>
    </source>
</evidence>
<dbReference type="GO" id="GO:0006289">
    <property type="term" value="P:nucleotide-excision repair"/>
    <property type="evidence" value="ECO:0007669"/>
    <property type="project" value="InterPro"/>
</dbReference>
<dbReference type="EMBL" id="VJMH01005256">
    <property type="protein sequence ID" value="KAF0698216.1"/>
    <property type="molecule type" value="Genomic_DNA"/>
</dbReference>
<proteinExistence type="inferred from homology"/>
<evidence type="ECO:0000256" key="4">
    <source>
        <dbReference type="ARBA" id="ARBA00023015"/>
    </source>
</evidence>
<reference evidence="10" key="2">
    <citation type="submission" date="2019-06" db="EMBL/GenBank/DDBJ databases">
        <title>Genomics analysis of Aphanomyces spp. identifies a new class of oomycete effector associated with host adaptation.</title>
        <authorList>
            <person name="Gaulin E."/>
        </authorList>
    </citation>
    <scope>NUCLEOTIDE SEQUENCE</scope>
    <source>
        <strain evidence="10">CBS 578.67</strain>
    </source>
</reference>
<keyword evidence="7 8" id="KW-0539">Nucleus</keyword>
<dbReference type="Pfam" id="PF18307">
    <property type="entry name" value="Tfb2_C"/>
    <property type="match status" value="1"/>
</dbReference>
<dbReference type="AlphaFoldDB" id="A0A485KU14"/>
<dbReference type="Pfam" id="PF03849">
    <property type="entry name" value="Tfb2"/>
    <property type="match status" value="1"/>
</dbReference>
<dbReference type="OrthoDB" id="364513at2759"/>
<dbReference type="GO" id="GO:0003690">
    <property type="term" value="F:double-stranded DNA binding"/>
    <property type="evidence" value="ECO:0007669"/>
    <property type="project" value="TreeGrafter"/>
</dbReference>
<dbReference type="GO" id="GO:0005675">
    <property type="term" value="C:transcription factor TFIIH holo complex"/>
    <property type="evidence" value="ECO:0007669"/>
    <property type="project" value="TreeGrafter"/>
</dbReference>
<dbReference type="PANTHER" id="PTHR13152">
    <property type="entry name" value="TFIIH, POLYPEPTIDE 4"/>
    <property type="match status" value="1"/>
</dbReference>
<keyword evidence="3 8" id="KW-0227">DNA damage</keyword>
<evidence type="ECO:0000313" key="10">
    <source>
        <dbReference type="EMBL" id="KAF0698216.1"/>
    </source>
</evidence>
<keyword evidence="4 8" id="KW-0805">Transcription regulation</keyword>
<evidence type="ECO:0000313" key="11">
    <source>
        <dbReference type="EMBL" id="VFT88010.1"/>
    </source>
</evidence>
<keyword evidence="6 8" id="KW-0234">DNA repair</keyword>
<evidence type="ECO:0000256" key="2">
    <source>
        <dbReference type="ARBA" id="ARBA00007132"/>
    </source>
</evidence>
<evidence type="ECO:0000256" key="3">
    <source>
        <dbReference type="ARBA" id="ARBA00022763"/>
    </source>
</evidence>
<dbReference type="EMBL" id="CAADRA010005277">
    <property type="protein sequence ID" value="VFT88010.1"/>
    <property type="molecule type" value="Genomic_DNA"/>
</dbReference>
<dbReference type="Proteomes" id="UP000332933">
    <property type="component" value="Unassembled WGS sequence"/>
</dbReference>